<reference evidence="1 2" key="1">
    <citation type="journal article" date="2024" name="Nat. Commun.">
        <title>Phylogenomics reveals the evolutionary origins of lichenization in chlorophyte algae.</title>
        <authorList>
            <person name="Puginier C."/>
            <person name="Libourel C."/>
            <person name="Otte J."/>
            <person name="Skaloud P."/>
            <person name="Haon M."/>
            <person name="Grisel S."/>
            <person name="Petersen M."/>
            <person name="Berrin J.G."/>
            <person name="Delaux P.M."/>
            <person name="Dal Grande F."/>
            <person name="Keller J."/>
        </authorList>
    </citation>
    <scope>NUCLEOTIDE SEQUENCE [LARGE SCALE GENOMIC DNA]</scope>
    <source>
        <strain evidence="1 2">SAG 2043</strain>
    </source>
</reference>
<sequence length="320" mass="34245">MHASSGASGLRSYSSLSNPASTPGCSLPESRFGISCSHSCYPTRRAHCIAALPHLHYYQPTLLGQQYRWCGGQLGVFSTRSAGQGAPQSPKCKLKVSAARYANKGVTIERPSKNAGKREAKRMLDASRDLCQLSPKQLGVVAPLLSEDLVEAIAIARTINGRNQGRRRQEGLVGKLLRDFDDATQVQIQEAIQQAQRGQGPAGSSDVERLALSWREGLIVGDKEVELEVFGLSSRLPVDHQQIRQLVQQCKQEAAAAAASEALAQPSAADQTLDWDSAEAKKTKQSAATRLLRSLRPLASQAITANNEASPGGLASIPGL</sequence>
<dbReference type="Gene3D" id="1.10.60.30">
    <property type="entry name" value="PSPTO4464-like domains"/>
    <property type="match status" value="1"/>
</dbReference>
<evidence type="ECO:0000313" key="1">
    <source>
        <dbReference type="EMBL" id="KAK9824610.1"/>
    </source>
</evidence>
<proteinExistence type="predicted"/>
<dbReference type="InterPro" id="IPR023153">
    <property type="entry name" value="DarP_sf"/>
</dbReference>
<name>A0AAW1QSY5_9CHLO</name>
<dbReference type="AlphaFoldDB" id="A0AAW1QSY5"/>
<organism evidence="1 2">
    <name type="scientific">[Myrmecia] bisecta</name>
    <dbReference type="NCBI Taxonomy" id="41462"/>
    <lineage>
        <taxon>Eukaryota</taxon>
        <taxon>Viridiplantae</taxon>
        <taxon>Chlorophyta</taxon>
        <taxon>core chlorophytes</taxon>
        <taxon>Trebouxiophyceae</taxon>
        <taxon>Trebouxiales</taxon>
        <taxon>Trebouxiaceae</taxon>
        <taxon>Myrmecia</taxon>
    </lineage>
</organism>
<protein>
    <submittedName>
        <fullName evidence="1">Uncharacterized protein</fullName>
    </submittedName>
</protein>
<comment type="caution">
    <text evidence="1">The sequence shown here is derived from an EMBL/GenBank/DDBJ whole genome shotgun (WGS) entry which is preliminary data.</text>
</comment>
<keyword evidence="2" id="KW-1185">Reference proteome</keyword>
<dbReference type="PANTHER" id="PTHR36898:SF1">
    <property type="entry name" value="OS04G0250700 PROTEIN"/>
    <property type="match status" value="1"/>
</dbReference>
<dbReference type="Pfam" id="PF04751">
    <property type="entry name" value="DarP"/>
    <property type="match status" value="1"/>
</dbReference>
<dbReference type="CDD" id="cd16331">
    <property type="entry name" value="YjgA-like"/>
    <property type="match status" value="1"/>
</dbReference>
<dbReference type="InterPro" id="IPR006839">
    <property type="entry name" value="DarP"/>
</dbReference>
<dbReference type="Proteomes" id="UP001489004">
    <property type="component" value="Unassembled WGS sequence"/>
</dbReference>
<evidence type="ECO:0000313" key="2">
    <source>
        <dbReference type="Proteomes" id="UP001489004"/>
    </source>
</evidence>
<accession>A0AAW1QSY5</accession>
<dbReference type="EMBL" id="JALJOR010000002">
    <property type="protein sequence ID" value="KAK9824610.1"/>
    <property type="molecule type" value="Genomic_DNA"/>
</dbReference>
<gene>
    <name evidence="1" type="ORF">WJX72_011698</name>
</gene>
<dbReference type="PANTHER" id="PTHR36898">
    <property type="entry name" value="OSJNBB0026I12.6 PROTEIN"/>
    <property type="match status" value="1"/>
</dbReference>
<dbReference type="SUPFAM" id="SSF158710">
    <property type="entry name" value="PSPTO4464-like"/>
    <property type="match status" value="1"/>
</dbReference>